<feature type="domain" description="JmjC" evidence="1">
    <location>
        <begin position="1"/>
        <end position="126"/>
    </location>
</feature>
<dbReference type="Gene3D" id="2.60.120.650">
    <property type="entry name" value="Cupin"/>
    <property type="match status" value="1"/>
</dbReference>
<accession>A0ABQ6MJ65</accession>
<evidence type="ECO:0000313" key="2">
    <source>
        <dbReference type="EMBL" id="GMI26873.1"/>
    </source>
</evidence>
<organism evidence="2 3">
    <name type="scientific">Tetraparma gracilis</name>
    <dbReference type="NCBI Taxonomy" id="2962635"/>
    <lineage>
        <taxon>Eukaryota</taxon>
        <taxon>Sar</taxon>
        <taxon>Stramenopiles</taxon>
        <taxon>Ochrophyta</taxon>
        <taxon>Bolidophyceae</taxon>
        <taxon>Parmales</taxon>
        <taxon>Triparmaceae</taxon>
        <taxon>Tetraparma</taxon>
    </lineage>
</organism>
<keyword evidence="3" id="KW-1185">Reference proteome</keyword>
<dbReference type="SUPFAM" id="SSF51197">
    <property type="entry name" value="Clavaminate synthase-like"/>
    <property type="match status" value="1"/>
</dbReference>
<dbReference type="InterPro" id="IPR003347">
    <property type="entry name" value="JmjC_dom"/>
</dbReference>
<reference evidence="2 3" key="1">
    <citation type="journal article" date="2023" name="Commun. Biol.">
        <title>Genome analysis of Parmales, the sister group of diatoms, reveals the evolutionary specialization of diatoms from phago-mixotrophs to photoautotrophs.</title>
        <authorList>
            <person name="Ban H."/>
            <person name="Sato S."/>
            <person name="Yoshikawa S."/>
            <person name="Yamada K."/>
            <person name="Nakamura Y."/>
            <person name="Ichinomiya M."/>
            <person name="Sato N."/>
            <person name="Blanc-Mathieu R."/>
            <person name="Endo H."/>
            <person name="Kuwata A."/>
            <person name="Ogata H."/>
        </authorList>
    </citation>
    <scope>NUCLEOTIDE SEQUENCE [LARGE SCALE GENOMIC DNA]</scope>
</reference>
<protein>
    <recommendedName>
        <fullName evidence="1">JmjC domain-containing protein</fullName>
    </recommendedName>
</protein>
<dbReference type="PANTHER" id="PTHR12461:SF105">
    <property type="entry name" value="HYPOXIA-INDUCIBLE FACTOR 1-ALPHA INHIBITOR"/>
    <property type="match status" value="1"/>
</dbReference>
<dbReference type="PANTHER" id="PTHR12461">
    <property type="entry name" value="HYPOXIA-INDUCIBLE FACTOR 1 ALPHA INHIBITOR-RELATED"/>
    <property type="match status" value="1"/>
</dbReference>
<sequence>MISELAPLTGASADFDIWLGTRHWRTHTHYDFQHNFYHQLFGEKKFVLLPPASGALFPHLHPRYRQTLSVHEVGMEVTLKPGESLYIPPLWLHTAETASDWSVSAAICTASLQEAIADGLEMDFGVPIEEEWGEGRRVWALRRFYQALDADSGALIEVANRYKLLGLGLGLGEAVEEEEGGEEDLAHIEGRAKEIRAFLDDSKVDARSRQLLLANYFENVAEFLLPLGAAVGILSTPTSECLP</sequence>
<evidence type="ECO:0000313" key="3">
    <source>
        <dbReference type="Proteomes" id="UP001165060"/>
    </source>
</evidence>
<name>A0ABQ6MJ65_9STRA</name>
<gene>
    <name evidence="2" type="ORF">TeGR_g1776</name>
</gene>
<proteinExistence type="predicted"/>
<dbReference type="EMBL" id="BRYB01000279">
    <property type="protein sequence ID" value="GMI26873.1"/>
    <property type="molecule type" value="Genomic_DNA"/>
</dbReference>
<comment type="caution">
    <text evidence="2">The sequence shown here is derived from an EMBL/GenBank/DDBJ whole genome shotgun (WGS) entry which is preliminary data.</text>
</comment>
<dbReference type="Proteomes" id="UP001165060">
    <property type="component" value="Unassembled WGS sequence"/>
</dbReference>
<dbReference type="InterPro" id="IPR041667">
    <property type="entry name" value="Cupin_8"/>
</dbReference>
<dbReference type="Pfam" id="PF13621">
    <property type="entry name" value="Cupin_8"/>
    <property type="match status" value="1"/>
</dbReference>
<evidence type="ECO:0000259" key="1">
    <source>
        <dbReference type="PROSITE" id="PS51184"/>
    </source>
</evidence>
<dbReference type="PROSITE" id="PS51184">
    <property type="entry name" value="JMJC"/>
    <property type="match status" value="1"/>
</dbReference>